<dbReference type="Pfam" id="PF00108">
    <property type="entry name" value="Thiolase_N"/>
    <property type="match status" value="1"/>
</dbReference>
<evidence type="ECO:0000313" key="6">
    <source>
        <dbReference type="Proteomes" id="UP001597076"/>
    </source>
</evidence>
<reference evidence="5 6" key="1">
    <citation type="journal article" date="2019" name="Int. J. Syst. Evol. Microbiol.">
        <title>The Global Catalogue of Microorganisms (GCM) 10K type strain sequencing project: providing services to taxonomists for standard genome sequencing and annotation.</title>
        <authorList>
            <consortium name="The Broad Institute Genomics Platform"/>
            <consortium name="The Broad Institute Genome Sequencing Center for Infectious Disease"/>
            <person name="Wu L."/>
            <person name="Ma J."/>
        </authorList>
    </citation>
    <scope>NUCLEOTIDE SEQUENCE [LARGE SCALE GENOMIC DNA]</scope>
    <source>
        <strain evidence="5 6">CGMCC 1.12230</strain>
    </source>
</reference>
<accession>A0ABD6BCK6</accession>
<dbReference type="Gene3D" id="3.40.47.10">
    <property type="match status" value="1"/>
</dbReference>
<evidence type="ECO:0000256" key="1">
    <source>
        <dbReference type="ARBA" id="ARBA00023229"/>
    </source>
</evidence>
<dbReference type="SUPFAM" id="SSF53901">
    <property type="entry name" value="Thiolase-like"/>
    <property type="match status" value="2"/>
</dbReference>
<sequence>MSQVRLAGTGMTSFGSHPDRTGRDMFAEAGLAALEDAGVPAADVDELFYGNFVGTLSEEQGHQGPLMAEALGTTAPSRRVESACASSGVAVRDAVRAIRSGEADVVVAGGMERMTNMGTAGATKGLAGAADDLYEVRSGVTFPGAYALMARAYFDEYGGTHEDLAHIAVKNHDNALVNDHAHLQQEITVEEALGAPEIASPFTLYDACPISDGASALVLTSPAYAEEHDLEANVAITGAGHGGDTMALHDRQSLSRTPATREAAEAAYDDADIEPSDISLVEVHDCFTIAEVLALEALGLYSYGEAIGAARRGETRRDGDLPVNLSGGLKAKGHPVGATGAAQVAAVATLLDGTHPRADAVDDDATVGVAQNAGGTVASATVHVLEVIA</sequence>
<feature type="domain" description="Thiolase N-terminal" evidence="3">
    <location>
        <begin position="7"/>
        <end position="221"/>
    </location>
</feature>
<dbReference type="AlphaFoldDB" id="A0ABD6BCK6"/>
<keyword evidence="1" id="KW-0414">Isoprene biosynthesis</keyword>
<dbReference type="PIRSF" id="PIRSF000429">
    <property type="entry name" value="Ac-CoA_Ac_transf"/>
    <property type="match status" value="1"/>
</dbReference>
<dbReference type="CDD" id="cd00829">
    <property type="entry name" value="SCP-x_thiolase"/>
    <property type="match status" value="1"/>
</dbReference>
<name>A0ABD6BCK6_9EURY</name>
<proteinExistence type="predicted"/>
<dbReference type="InterPro" id="IPR020616">
    <property type="entry name" value="Thiolase_N"/>
</dbReference>
<comment type="caution">
    <text evidence="5">The sequence shown here is derived from an EMBL/GenBank/DDBJ whole genome shotgun (WGS) entry which is preliminary data.</text>
</comment>
<feature type="domain" description="Thiolase C-terminal" evidence="4">
    <location>
        <begin position="242"/>
        <end position="386"/>
    </location>
</feature>
<feature type="region of interest" description="Disordered" evidence="2">
    <location>
        <begin position="1"/>
        <end position="20"/>
    </location>
</feature>
<dbReference type="PANTHER" id="PTHR42870">
    <property type="entry name" value="ACETYL-COA C-ACETYLTRANSFERASE"/>
    <property type="match status" value="1"/>
</dbReference>
<evidence type="ECO:0000256" key="2">
    <source>
        <dbReference type="SAM" id="MobiDB-lite"/>
    </source>
</evidence>
<dbReference type="EMBL" id="JBHUDI010000001">
    <property type="protein sequence ID" value="MFD1562301.1"/>
    <property type="molecule type" value="Genomic_DNA"/>
</dbReference>
<dbReference type="PANTHER" id="PTHR42870:SF6">
    <property type="entry name" value="ACETYL-COA C-ACYLTRANSFERASE"/>
    <property type="match status" value="1"/>
</dbReference>
<protein>
    <submittedName>
        <fullName evidence="5">Beta-ketoacyl synthase N-terminal-like domain-containing protein</fullName>
    </submittedName>
</protein>
<evidence type="ECO:0000313" key="5">
    <source>
        <dbReference type="EMBL" id="MFD1562301.1"/>
    </source>
</evidence>
<evidence type="ECO:0000259" key="4">
    <source>
        <dbReference type="Pfam" id="PF22691"/>
    </source>
</evidence>
<dbReference type="InterPro" id="IPR055140">
    <property type="entry name" value="Thiolase_C_2"/>
</dbReference>
<dbReference type="InterPro" id="IPR002155">
    <property type="entry name" value="Thiolase"/>
</dbReference>
<keyword evidence="6" id="KW-1185">Reference proteome</keyword>
<dbReference type="Pfam" id="PF22691">
    <property type="entry name" value="Thiolase_C_1"/>
    <property type="match status" value="1"/>
</dbReference>
<dbReference type="RefSeq" id="WP_390283787.1">
    <property type="nucleotide sequence ID" value="NZ_JBHUDI010000001.1"/>
</dbReference>
<dbReference type="InterPro" id="IPR016039">
    <property type="entry name" value="Thiolase-like"/>
</dbReference>
<dbReference type="Proteomes" id="UP001597076">
    <property type="component" value="Unassembled WGS sequence"/>
</dbReference>
<gene>
    <name evidence="5" type="ORF">ACFR99_01780</name>
</gene>
<evidence type="ECO:0000259" key="3">
    <source>
        <dbReference type="Pfam" id="PF00108"/>
    </source>
</evidence>
<dbReference type="GO" id="GO:0008299">
    <property type="term" value="P:isoprenoid biosynthetic process"/>
    <property type="evidence" value="ECO:0007669"/>
    <property type="project" value="UniProtKB-KW"/>
</dbReference>
<organism evidence="5 6">
    <name type="scientific">Haloarchaeobius amylolyticus</name>
    <dbReference type="NCBI Taxonomy" id="1198296"/>
    <lineage>
        <taxon>Archaea</taxon>
        <taxon>Methanobacteriati</taxon>
        <taxon>Methanobacteriota</taxon>
        <taxon>Stenosarchaea group</taxon>
        <taxon>Halobacteria</taxon>
        <taxon>Halobacteriales</taxon>
        <taxon>Halorubellaceae</taxon>
        <taxon>Haloarchaeobius</taxon>
    </lineage>
</organism>